<comment type="caution">
    <text evidence="2">The sequence shown here is derived from an EMBL/GenBank/DDBJ whole genome shotgun (WGS) entry which is preliminary data.</text>
</comment>
<evidence type="ECO:0000313" key="2">
    <source>
        <dbReference type="EMBL" id="CAF2141565.1"/>
    </source>
</evidence>
<reference evidence="2" key="1">
    <citation type="submission" date="2021-02" db="EMBL/GenBank/DDBJ databases">
        <authorList>
            <person name="Nowell W R."/>
        </authorList>
    </citation>
    <scope>NUCLEOTIDE SEQUENCE</scope>
</reference>
<feature type="region of interest" description="Disordered" evidence="1">
    <location>
        <begin position="18"/>
        <end position="37"/>
    </location>
</feature>
<dbReference type="EMBL" id="CAJNRG010012627">
    <property type="protein sequence ID" value="CAF2141565.1"/>
    <property type="molecule type" value="Genomic_DNA"/>
</dbReference>
<evidence type="ECO:0000313" key="3">
    <source>
        <dbReference type="Proteomes" id="UP000663887"/>
    </source>
</evidence>
<proteinExistence type="predicted"/>
<name>A0A816X2H7_9BILA</name>
<organism evidence="2 3">
    <name type="scientific">Rotaria magnacalcarata</name>
    <dbReference type="NCBI Taxonomy" id="392030"/>
    <lineage>
        <taxon>Eukaryota</taxon>
        <taxon>Metazoa</taxon>
        <taxon>Spiralia</taxon>
        <taxon>Gnathifera</taxon>
        <taxon>Rotifera</taxon>
        <taxon>Eurotatoria</taxon>
        <taxon>Bdelloidea</taxon>
        <taxon>Philodinida</taxon>
        <taxon>Philodinidae</taxon>
        <taxon>Rotaria</taxon>
    </lineage>
</organism>
<protein>
    <submittedName>
        <fullName evidence="2">Uncharacterized protein</fullName>
    </submittedName>
</protein>
<accession>A0A816X2H7</accession>
<dbReference type="Proteomes" id="UP000663887">
    <property type="component" value="Unassembled WGS sequence"/>
</dbReference>
<evidence type="ECO:0000256" key="1">
    <source>
        <dbReference type="SAM" id="MobiDB-lite"/>
    </source>
</evidence>
<dbReference type="Gene3D" id="2.40.10.500">
    <property type="match status" value="1"/>
</dbReference>
<dbReference type="AlphaFoldDB" id="A0A816X2H7"/>
<gene>
    <name evidence="2" type="ORF">XDN619_LOCUS26824</name>
</gene>
<sequence length="96" mass="11202">MDDNGSLYVVDNGKGEVRRHKKEEYQGTVVAGGNESENSLDQLSSPYYVFVDRDHSVYVSEYGNHRVMKWMKGKVPLKQNWSKICFSFIYIRFDRA</sequence>
<dbReference type="SUPFAM" id="SSF63829">
    <property type="entry name" value="Calcium-dependent phosphotriesterase"/>
    <property type="match status" value="1"/>
</dbReference>